<dbReference type="STRING" id="137733.SAMN05421767_1662"/>
<dbReference type="Proteomes" id="UP000198556">
    <property type="component" value="Unassembled WGS sequence"/>
</dbReference>
<gene>
    <name evidence="13" type="ORF">SAMN05421767_1662</name>
</gene>
<evidence type="ECO:0000256" key="6">
    <source>
        <dbReference type="ARBA" id="ARBA00022840"/>
    </source>
</evidence>
<dbReference type="InterPro" id="IPR002543">
    <property type="entry name" value="FtsK_dom"/>
</dbReference>
<dbReference type="InterPro" id="IPR003593">
    <property type="entry name" value="AAA+_ATPase"/>
</dbReference>
<proteinExistence type="inferred from homology"/>
<keyword evidence="14" id="KW-1185">Reference proteome</keyword>
<evidence type="ECO:0000313" key="14">
    <source>
        <dbReference type="Proteomes" id="UP000198556"/>
    </source>
</evidence>
<comment type="subunit">
    <text evidence="8">Homohexamer. Forms a ring that surrounds DNA.</text>
</comment>
<evidence type="ECO:0000256" key="11">
    <source>
        <dbReference type="SAM" id="Phobius"/>
    </source>
</evidence>
<evidence type="ECO:0000256" key="2">
    <source>
        <dbReference type="ARBA" id="ARBA00006474"/>
    </source>
</evidence>
<keyword evidence="4 9" id="KW-0547">Nucleotide-binding</keyword>
<feature type="transmembrane region" description="Helical" evidence="11">
    <location>
        <begin position="53"/>
        <end position="77"/>
    </location>
</feature>
<dbReference type="EMBL" id="FOGF01000066">
    <property type="protein sequence ID" value="SER50112.1"/>
    <property type="molecule type" value="Genomic_DNA"/>
</dbReference>
<accession>A0A1H9PPI6</accession>
<dbReference type="Gene3D" id="3.30.980.40">
    <property type="match status" value="1"/>
</dbReference>
<evidence type="ECO:0000313" key="13">
    <source>
        <dbReference type="EMBL" id="SER50112.1"/>
    </source>
</evidence>
<dbReference type="AlphaFoldDB" id="A0A1H9PPI6"/>
<keyword evidence="11" id="KW-1133">Transmembrane helix</keyword>
<evidence type="ECO:0000256" key="4">
    <source>
        <dbReference type="ARBA" id="ARBA00022741"/>
    </source>
</evidence>
<evidence type="ECO:0000256" key="7">
    <source>
        <dbReference type="ARBA" id="ARBA00023125"/>
    </source>
</evidence>
<dbReference type="Pfam" id="PF17854">
    <property type="entry name" value="FtsK_alpha"/>
    <property type="match status" value="1"/>
</dbReference>
<evidence type="ECO:0000256" key="3">
    <source>
        <dbReference type="ARBA" id="ARBA00020887"/>
    </source>
</evidence>
<keyword evidence="6 9" id="KW-0067">ATP-binding</keyword>
<feature type="transmembrane region" description="Helical" evidence="11">
    <location>
        <begin position="89"/>
        <end position="109"/>
    </location>
</feature>
<feature type="compositionally biased region" description="Basic and acidic residues" evidence="10">
    <location>
        <begin position="312"/>
        <end position="325"/>
    </location>
</feature>
<evidence type="ECO:0000256" key="5">
    <source>
        <dbReference type="ARBA" id="ARBA00022829"/>
    </source>
</evidence>
<dbReference type="PANTHER" id="PTHR22683:SF41">
    <property type="entry name" value="DNA TRANSLOCASE FTSK"/>
    <property type="match status" value="1"/>
</dbReference>
<comment type="subcellular location">
    <subcellularLocation>
        <location evidence="1">Membrane</location>
        <topology evidence="1">Multi-pass membrane protein</topology>
    </subcellularLocation>
</comment>
<dbReference type="InterPro" id="IPR036390">
    <property type="entry name" value="WH_DNA-bd_sf"/>
</dbReference>
<dbReference type="SMART" id="SM00843">
    <property type="entry name" value="Ftsk_gamma"/>
    <property type="match status" value="1"/>
</dbReference>
<keyword evidence="11" id="KW-0812">Transmembrane</keyword>
<dbReference type="GO" id="GO:0005524">
    <property type="term" value="F:ATP binding"/>
    <property type="evidence" value="ECO:0007669"/>
    <property type="project" value="UniProtKB-UniRule"/>
</dbReference>
<evidence type="ECO:0000256" key="1">
    <source>
        <dbReference type="ARBA" id="ARBA00004141"/>
    </source>
</evidence>
<evidence type="ECO:0000256" key="8">
    <source>
        <dbReference type="ARBA" id="ARBA00025923"/>
    </source>
</evidence>
<dbReference type="Gene3D" id="1.10.10.10">
    <property type="entry name" value="Winged helix-like DNA-binding domain superfamily/Winged helix DNA-binding domain"/>
    <property type="match status" value="1"/>
</dbReference>
<organism evidence="13 14">
    <name type="scientific">Granulicatella balaenopterae</name>
    <dbReference type="NCBI Taxonomy" id="137733"/>
    <lineage>
        <taxon>Bacteria</taxon>
        <taxon>Bacillati</taxon>
        <taxon>Bacillota</taxon>
        <taxon>Bacilli</taxon>
        <taxon>Lactobacillales</taxon>
        <taxon>Carnobacteriaceae</taxon>
        <taxon>Granulicatella</taxon>
    </lineage>
</organism>
<keyword evidence="7" id="KW-0238">DNA-binding</keyword>
<feature type="region of interest" description="Disordered" evidence="10">
    <location>
        <begin position="222"/>
        <end position="246"/>
    </location>
</feature>
<dbReference type="CDD" id="cd01127">
    <property type="entry name" value="TrwB_TraG_TraD_VirD4"/>
    <property type="match status" value="1"/>
</dbReference>
<dbReference type="SMART" id="SM00382">
    <property type="entry name" value="AAA"/>
    <property type="match status" value="1"/>
</dbReference>
<dbReference type="InterPro" id="IPR018541">
    <property type="entry name" value="Ftsk_gamma"/>
</dbReference>
<feature type="transmembrane region" description="Helical" evidence="11">
    <location>
        <begin position="21"/>
        <end position="41"/>
    </location>
</feature>
<dbReference type="Pfam" id="PF09397">
    <property type="entry name" value="FtsK_gamma"/>
    <property type="match status" value="1"/>
</dbReference>
<reference evidence="13 14" key="1">
    <citation type="submission" date="2016-10" db="EMBL/GenBank/DDBJ databases">
        <authorList>
            <person name="de Groot N.N."/>
        </authorList>
    </citation>
    <scope>NUCLEOTIDE SEQUENCE [LARGE SCALE GENOMIC DNA]</scope>
    <source>
        <strain evidence="13 14">DSM 15827</strain>
    </source>
</reference>
<feature type="binding site" evidence="9">
    <location>
        <begin position="499"/>
        <end position="506"/>
    </location>
    <ligand>
        <name>ATP</name>
        <dbReference type="ChEBI" id="CHEBI:30616"/>
    </ligand>
</feature>
<dbReference type="GO" id="GO:0003677">
    <property type="term" value="F:DNA binding"/>
    <property type="evidence" value="ECO:0007669"/>
    <property type="project" value="UniProtKB-KW"/>
</dbReference>
<feature type="domain" description="FtsK" evidence="12">
    <location>
        <begin position="477"/>
        <end position="678"/>
    </location>
</feature>
<sequence>MSKKVKKKTSNKKKKKTNKESNISIEVIGIIIIFISVIGVFRLGYIGLMLTNLFRFFVGNSTIIAFMIFIMYALYFIVKGKELEIPRNIFWSFLLAYITWLLMSDAMVFQDIWQQNETPIGATLNNFASDFQQGQIETDMAGGIIGALLYTGSHFLFAQMGTYAVIIMLAISSVLIFLQIGFSEVMVKVRESLLDLADVFVREDNGDYQYEEDEKYIEAEKERKAKKKNKTKSEKKTPLKNVSSVGQSLKTRSKQFLDVIFDDEELEADKANDGQQLDYEPELPIMDSFSDLEPFKDTYIPVEPPYPDFNESEAHPAIKDNRNSEDASEDTELGELNMGGTPEDDHYELPPLSLLNPVPVNDQTSEKNTVRKNMKILEQTFESFGVDCKVMDEPLLGPAVTKYEIKPAIGVKVSKIVNLSDDIALALAAKDIRIEAPIPGKPYVGIEVPNSKTSFVSFSDVIQASLLSPNKLDVPLGRDISGNSRLCDLTRMPHMLIAGSTGSGKSVCINGIITSILMKTKPHEVKLMMIDPKMVELNVYNGIPHLLTPVVTNPKKAAQALQKVVAEMEKRYELFASMGMRNIDGYNQHVDQYNQEMGQNNPKLPYIVVIVDELADLMMVASNEVEDAIIRLAQMARAAGIHMILATQRPSVDVITGIIKANVPSRIAFAVSSGTDSRTIIDANGAEKLLGRGDMLFMPMGENKPIRVQGAYITDEEVERVVEFVKNQQEVEYVEEMMPTDVPKQMDGEPEDELFGEALDLLKDLETVSTSFLQRKFRIGYNRAARMIDELEARGYIGPSEGSKPRKVNIQDFSEPEEKNENAETLVESTKID</sequence>
<evidence type="ECO:0000256" key="9">
    <source>
        <dbReference type="PROSITE-ProRule" id="PRU00289"/>
    </source>
</evidence>
<dbReference type="Pfam" id="PF01580">
    <property type="entry name" value="FtsK_SpoIIIE"/>
    <property type="match status" value="1"/>
</dbReference>
<keyword evidence="5" id="KW-0159">Chromosome partition</keyword>
<feature type="region of interest" description="Disordered" evidence="10">
    <location>
        <begin position="797"/>
        <end position="833"/>
    </location>
</feature>
<name>A0A1H9PPI6_9LACT</name>
<dbReference type="SUPFAM" id="SSF52540">
    <property type="entry name" value="P-loop containing nucleoside triphosphate hydrolases"/>
    <property type="match status" value="1"/>
</dbReference>
<keyword evidence="11" id="KW-0472">Membrane</keyword>
<dbReference type="InterPro" id="IPR027417">
    <property type="entry name" value="P-loop_NTPase"/>
</dbReference>
<dbReference type="InterPro" id="IPR041027">
    <property type="entry name" value="FtsK_alpha"/>
</dbReference>
<feature type="transmembrane region" description="Helical" evidence="11">
    <location>
        <begin position="160"/>
        <end position="182"/>
    </location>
</feature>
<dbReference type="GO" id="GO:0016020">
    <property type="term" value="C:membrane"/>
    <property type="evidence" value="ECO:0007669"/>
    <property type="project" value="UniProtKB-SubCell"/>
</dbReference>
<dbReference type="PANTHER" id="PTHR22683">
    <property type="entry name" value="SPORULATION PROTEIN RELATED"/>
    <property type="match status" value="1"/>
</dbReference>
<dbReference type="SUPFAM" id="SSF46785">
    <property type="entry name" value="Winged helix' DNA-binding domain"/>
    <property type="match status" value="1"/>
</dbReference>
<dbReference type="GO" id="GO:0007059">
    <property type="term" value="P:chromosome segregation"/>
    <property type="evidence" value="ECO:0007669"/>
    <property type="project" value="UniProtKB-KW"/>
</dbReference>
<dbReference type="PROSITE" id="PS50901">
    <property type="entry name" value="FTSK"/>
    <property type="match status" value="1"/>
</dbReference>
<dbReference type="InterPro" id="IPR036388">
    <property type="entry name" value="WH-like_DNA-bd_sf"/>
</dbReference>
<dbReference type="RefSeq" id="WP_245711167.1">
    <property type="nucleotide sequence ID" value="NZ_FOGF01000066.1"/>
</dbReference>
<evidence type="ECO:0000259" key="12">
    <source>
        <dbReference type="PROSITE" id="PS50901"/>
    </source>
</evidence>
<comment type="similarity">
    <text evidence="2">Belongs to the FtsK/SpoIIIE/SftA family.</text>
</comment>
<feature type="region of interest" description="Disordered" evidence="10">
    <location>
        <begin position="309"/>
        <end position="333"/>
    </location>
</feature>
<protein>
    <recommendedName>
        <fullName evidence="3">DNA translocase FtsK</fullName>
    </recommendedName>
</protein>
<dbReference type="Gene3D" id="3.40.50.300">
    <property type="entry name" value="P-loop containing nucleotide triphosphate hydrolases"/>
    <property type="match status" value="1"/>
</dbReference>
<dbReference type="InterPro" id="IPR050206">
    <property type="entry name" value="FtsK/SpoIIIE/SftA"/>
</dbReference>
<evidence type="ECO:0000256" key="10">
    <source>
        <dbReference type="SAM" id="MobiDB-lite"/>
    </source>
</evidence>